<dbReference type="PANTHER" id="PTHR10974:SF1">
    <property type="entry name" value="FI08016P-RELATED"/>
    <property type="match status" value="1"/>
</dbReference>
<keyword evidence="2" id="KW-1185">Reference proteome</keyword>
<dbReference type="SUPFAM" id="SSF53649">
    <property type="entry name" value="Alkaline phosphatase-like"/>
    <property type="match status" value="1"/>
</dbReference>
<protein>
    <recommendedName>
        <fullName evidence="3">Sulfatase N-terminal domain-containing protein</fullName>
    </recommendedName>
</protein>
<evidence type="ECO:0000313" key="1">
    <source>
        <dbReference type="EMBL" id="KOO53898.1"/>
    </source>
</evidence>
<dbReference type="Pfam" id="PF02995">
    <property type="entry name" value="DUF229"/>
    <property type="match status" value="1"/>
</dbReference>
<dbReference type="PANTHER" id="PTHR10974">
    <property type="entry name" value="FI08016P-RELATED"/>
    <property type="match status" value="1"/>
</dbReference>
<dbReference type="Gene3D" id="3.40.720.10">
    <property type="entry name" value="Alkaline Phosphatase, subunit A"/>
    <property type="match status" value="1"/>
</dbReference>
<reference evidence="2" key="1">
    <citation type="journal article" date="2015" name="PLoS Genet.">
        <title>Genome Sequence and Transcriptome Analyses of Chrysochromulina tobin: Metabolic Tools for Enhanced Algal Fitness in the Prominent Order Prymnesiales (Haptophyceae).</title>
        <authorList>
            <person name="Hovde B.T."/>
            <person name="Deodato C.R."/>
            <person name="Hunsperger H.M."/>
            <person name="Ryken S.A."/>
            <person name="Yost W."/>
            <person name="Jha R.K."/>
            <person name="Patterson J."/>
            <person name="Monnat R.J. Jr."/>
            <person name="Barlow S.B."/>
            <person name="Starkenburg S.R."/>
            <person name="Cattolico R.A."/>
        </authorList>
    </citation>
    <scope>NUCLEOTIDE SEQUENCE</scope>
    <source>
        <strain evidence="2">CCMP291</strain>
    </source>
</reference>
<dbReference type="InterPro" id="IPR017850">
    <property type="entry name" value="Alkaline_phosphatase_core_sf"/>
</dbReference>
<dbReference type="Proteomes" id="UP000037460">
    <property type="component" value="Unassembled WGS sequence"/>
</dbReference>
<dbReference type="GO" id="GO:0005615">
    <property type="term" value="C:extracellular space"/>
    <property type="evidence" value="ECO:0007669"/>
    <property type="project" value="TreeGrafter"/>
</dbReference>
<proteinExistence type="predicted"/>
<dbReference type="OrthoDB" id="413313at2759"/>
<dbReference type="EMBL" id="JWZX01000010">
    <property type="protein sequence ID" value="KOO53898.1"/>
    <property type="molecule type" value="Genomic_DNA"/>
</dbReference>
<sequence>MLSGYTSLQWERDHGGKSLECIVPGFDDGVRADRHNKCDKWVFDAYAAAGYATYFGTNMCDWGVMEEVYPFDTLHPPVDHHLMEPWCHVDYDVDKLYFRPMSRCLGGRPAHAALMKYERDFLRAYAPLPRLSWSVYLEGHEPTFRAMSLLDADLAAHLLHLRAAHGERLVILLISDHGIHYGKYYDGAKAGAREHALPLFYALFPRRVLGAYPAVEAALCANQRRLVSPFDVHATLLHLVSFPAPPKLPDWSGTTSRVAPRSLLELVPANRACASAGIKTEDCGTC</sequence>
<dbReference type="InterPro" id="IPR004245">
    <property type="entry name" value="DUF229"/>
</dbReference>
<organism evidence="1 2">
    <name type="scientific">Chrysochromulina tobinii</name>
    <dbReference type="NCBI Taxonomy" id="1460289"/>
    <lineage>
        <taxon>Eukaryota</taxon>
        <taxon>Haptista</taxon>
        <taxon>Haptophyta</taxon>
        <taxon>Prymnesiophyceae</taxon>
        <taxon>Prymnesiales</taxon>
        <taxon>Chrysochromulinaceae</taxon>
        <taxon>Chrysochromulina</taxon>
    </lineage>
</organism>
<gene>
    <name evidence="1" type="ORF">Ctob_012072</name>
</gene>
<name>A0A0M0LT22_9EUKA</name>
<accession>A0A0M0LT22</accession>
<dbReference type="AlphaFoldDB" id="A0A0M0LT22"/>
<evidence type="ECO:0000313" key="2">
    <source>
        <dbReference type="Proteomes" id="UP000037460"/>
    </source>
</evidence>
<comment type="caution">
    <text evidence="1">The sequence shown here is derived from an EMBL/GenBank/DDBJ whole genome shotgun (WGS) entry which is preliminary data.</text>
</comment>
<evidence type="ECO:0008006" key="3">
    <source>
        <dbReference type="Google" id="ProtNLM"/>
    </source>
</evidence>